<gene>
    <name evidence="1" type="ORF">FNB15_20470</name>
</gene>
<evidence type="ECO:0000313" key="2">
    <source>
        <dbReference type="Proteomes" id="UP000317496"/>
    </source>
</evidence>
<name>A0A516H6U2_9PROT</name>
<accession>A0A516H6U2</accession>
<organism evidence="1 2">
    <name type="scientific">Ferrovibrio terrae</name>
    <dbReference type="NCBI Taxonomy" id="2594003"/>
    <lineage>
        <taxon>Bacteria</taxon>
        <taxon>Pseudomonadati</taxon>
        <taxon>Pseudomonadota</taxon>
        <taxon>Alphaproteobacteria</taxon>
        <taxon>Rhodospirillales</taxon>
        <taxon>Rhodospirillaceae</taxon>
        <taxon>Ferrovibrio</taxon>
    </lineage>
</organism>
<dbReference type="EMBL" id="CP041636">
    <property type="protein sequence ID" value="QDO99494.1"/>
    <property type="molecule type" value="Genomic_DNA"/>
</dbReference>
<proteinExistence type="predicted"/>
<dbReference type="KEGG" id="fer:FNB15_20470"/>
<dbReference type="AlphaFoldDB" id="A0A516H6U2"/>
<reference evidence="1 2" key="1">
    <citation type="submission" date="2019-07" db="EMBL/GenBank/DDBJ databases">
        <title>Genome sequencing for Ferrovibrio sp. K5.</title>
        <authorList>
            <person name="Park S.-J."/>
        </authorList>
    </citation>
    <scope>NUCLEOTIDE SEQUENCE [LARGE SCALE GENOMIC DNA]</scope>
    <source>
        <strain evidence="1 2">K5</strain>
    </source>
</reference>
<keyword evidence="2" id="KW-1185">Reference proteome</keyword>
<evidence type="ECO:0000313" key="1">
    <source>
        <dbReference type="EMBL" id="QDO99494.1"/>
    </source>
</evidence>
<dbReference type="RefSeq" id="WP_144258490.1">
    <property type="nucleotide sequence ID" value="NZ_CP041636.1"/>
</dbReference>
<dbReference type="InterPro" id="IPR045932">
    <property type="entry name" value="DUF6352"/>
</dbReference>
<protein>
    <submittedName>
        <fullName evidence="1">Uncharacterized protein</fullName>
    </submittedName>
</protein>
<dbReference type="Proteomes" id="UP000317496">
    <property type="component" value="Chromosome"/>
</dbReference>
<dbReference type="Pfam" id="PF19879">
    <property type="entry name" value="DUF6352"/>
    <property type="match status" value="1"/>
</dbReference>
<sequence>MPEAFWISSGYDLLDRGPDGRLGVSGDFIRAYLSRPEMSPPDEACAAERALHAGLLGDPLRTVGAGELAALADADAQENYAIFLRFRDHLVKSGSLETAYVGLLRHGAPAVPAMFLDHLAAAILRDLLDGRDNAFQARAAELFFRVQKVTIQDSRMLLADDETVEMLSAGKGFGSLGALVAESGTALRNVDMDILTKENAPDYWARSDKHDFVLDFGFTRPGQDAFARVIEAWVERLTGAAVQVSPVQTIRDERWVWHIGLDTTSTAIMNALYEGKSVDEDHMRQVLALFRLEFRDPSLMLPRVAGRPVYLGVAMDHHGKLRLKPQNLIVNLPLNAGS</sequence>
<dbReference type="OrthoDB" id="7062302at2"/>